<dbReference type="RefSeq" id="WP_015216586.1">
    <property type="nucleotide sequence ID" value="NC_019771.1"/>
</dbReference>
<dbReference type="HOGENOM" id="CLU_097452_0_0_3"/>
<dbReference type="PATRIC" id="fig|272123.3.peg.5028"/>
<name>K9ZNR5_ANACC</name>
<dbReference type="KEGG" id="acy:Anacy_4619"/>
<dbReference type="eggNOG" id="ENOG5032S1W">
    <property type="taxonomic scope" value="Bacteria"/>
</dbReference>
<evidence type="ECO:0000313" key="3">
    <source>
        <dbReference type="Proteomes" id="UP000010474"/>
    </source>
</evidence>
<keyword evidence="3" id="KW-1185">Reference proteome</keyword>
<dbReference type="Proteomes" id="UP000010474">
    <property type="component" value="Chromosome"/>
</dbReference>
<sequence>MPKQLESSTDLTQLQTEAEREEKLMQDVLLLLENLIYREEITVKLILNCLYDAGSTNLINQKFQSRTLNKTLKGISKLSKPAFRMIAWQWFKSNCPKLIADWLRSKIEFKIIENEKVENAKVEIVAENEDSNLISLDKNQYQIYEVKQLRSQVKMLTSLLVTVIAVLGGSFVWAGYLLERSHQQMVEQLQTQVKTLEASVKKQ</sequence>
<feature type="transmembrane region" description="Helical" evidence="1">
    <location>
        <begin position="155"/>
        <end position="178"/>
    </location>
</feature>
<dbReference type="AlphaFoldDB" id="K9ZNR5"/>
<keyword evidence="1" id="KW-0472">Membrane</keyword>
<proteinExistence type="predicted"/>
<protein>
    <submittedName>
        <fullName evidence="2">Uncharacterized protein</fullName>
    </submittedName>
</protein>
<dbReference type="STRING" id="272123.Anacy_4619"/>
<accession>K9ZNR5</accession>
<gene>
    <name evidence="2" type="ordered locus">Anacy_4619</name>
</gene>
<evidence type="ECO:0000313" key="2">
    <source>
        <dbReference type="EMBL" id="AFZ59970.1"/>
    </source>
</evidence>
<reference evidence="3" key="1">
    <citation type="journal article" date="2013" name="Proc. Natl. Acad. Sci. U.S.A.">
        <title>Improving the coverage of the cyanobacterial phylum using diversity-driven genome sequencing.</title>
        <authorList>
            <person name="Shih P.M."/>
            <person name="Wu D."/>
            <person name="Latifi A."/>
            <person name="Axen S.D."/>
            <person name="Fewer D.P."/>
            <person name="Talla E."/>
            <person name="Calteau A."/>
            <person name="Cai F."/>
            <person name="Tandeau de Marsac N."/>
            <person name="Rippka R."/>
            <person name="Herdman M."/>
            <person name="Sivonen K."/>
            <person name="Coursin T."/>
            <person name="Laurent T."/>
            <person name="Goodwin L."/>
            <person name="Nolan M."/>
            <person name="Davenport K.W."/>
            <person name="Han C.S."/>
            <person name="Rubin E.M."/>
            <person name="Eisen J.A."/>
            <person name="Woyke T."/>
            <person name="Gugger M."/>
            <person name="Kerfeld C.A."/>
        </authorList>
    </citation>
    <scope>NUCLEOTIDE SEQUENCE [LARGE SCALE GENOMIC DNA]</scope>
    <source>
        <strain evidence="3">ATCC 27899 / PCC 7122</strain>
    </source>
</reference>
<keyword evidence="1" id="KW-0812">Transmembrane</keyword>
<evidence type="ECO:0000256" key="1">
    <source>
        <dbReference type="SAM" id="Phobius"/>
    </source>
</evidence>
<keyword evidence="1" id="KW-1133">Transmembrane helix</keyword>
<organism evidence="2 3">
    <name type="scientific">Anabaena cylindrica (strain ATCC 27899 / PCC 7122)</name>
    <dbReference type="NCBI Taxonomy" id="272123"/>
    <lineage>
        <taxon>Bacteria</taxon>
        <taxon>Bacillati</taxon>
        <taxon>Cyanobacteriota</taxon>
        <taxon>Cyanophyceae</taxon>
        <taxon>Nostocales</taxon>
        <taxon>Nostocaceae</taxon>
        <taxon>Anabaena</taxon>
    </lineage>
</organism>
<dbReference type="EMBL" id="CP003659">
    <property type="protein sequence ID" value="AFZ59970.1"/>
    <property type="molecule type" value="Genomic_DNA"/>
</dbReference>
<dbReference type="OrthoDB" id="484274at2"/>